<dbReference type="Pfam" id="PF13489">
    <property type="entry name" value="Methyltransf_23"/>
    <property type="match status" value="1"/>
</dbReference>
<dbReference type="Proteomes" id="UP000191055">
    <property type="component" value="Unassembled WGS sequence"/>
</dbReference>
<dbReference type="EMBL" id="FUYV01000020">
    <property type="protein sequence ID" value="SKC23725.1"/>
    <property type="molecule type" value="Genomic_DNA"/>
</dbReference>
<protein>
    <submittedName>
        <fullName evidence="1">Methyltransferase domain-containing protein</fullName>
    </submittedName>
</protein>
<name>A0A1T5HSQ4_9BACT</name>
<dbReference type="Gene3D" id="3.40.50.150">
    <property type="entry name" value="Vaccinia Virus protein VP39"/>
    <property type="match status" value="1"/>
</dbReference>
<organism evidence="1 2">
    <name type="scientific">Alkalitalea saponilacus</name>
    <dbReference type="NCBI Taxonomy" id="889453"/>
    <lineage>
        <taxon>Bacteria</taxon>
        <taxon>Pseudomonadati</taxon>
        <taxon>Bacteroidota</taxon>
        <taxon>Bacteroidia</taxon>
        <taxon>Marinilabiliales</taxon>
        <taxon>Marinilabiliaceae</taxon>
        <taxon>Alkalitalea</taxon>
    </lineage>
</organism>
<reference evidence="1 2" key="1">
    <citation type="submission" date="2017-02" db="EMBL/GenBank/DDBJ databases">
        <authorList>
            <person name="Peterson S.W."/>
        </authorList>
    </citation>
    <scope>NUCLEOTIDE SEQUENCE [LARGE SCALE GENOMIC DNA]</scope>
    <source>
        <strain evidence="1 2">DSM 24412</strain>
    </source>
</reference>
<dbReference type="KEGG" id="asx:CDL62_08860"/>
<evidence type="ECO:0000313" key="2">
    <source>
        <dbReference type="Proteomes" id="UP000191055"/>
    </source>
</evidence>
<keyword evidence="1" id="KW-0489">Methyltransferase</keyword>
<dbReference type="STRING" id="889453.SAMN03080601_03010"/>
<accession>A0A1T5HSQ4</accession>
<dbReference type="InterPro" id="IPR029063">
    <property type="entry name" value="SAM-dependent_MTases_sf"/>
</dbReference>
<gene>
    <name evidence="1" type="ORF">SAMN03080601_03010</name>
</gene>
<sequence>MTCPLCKNQESTSFIGINDILFWKCPSCYLIYKDQSYHPTPNEEELRYMHHNNNSECEGYVDSLNQALEPSLSYIDKDMVGLDFGCGPEPVLAKMLEETGAECYHYDPFFFPELPDERLDFVISTEAFEHFFQPYKELNLITSLLIPSGTLSIMTHRWKDDTNLNEWWYMRDQTHVCFFHDKTFEFICKKFGFSLEYDDGDKVIILRKVVAWEF</sequence>
<dbReference type="GO" id="GO:0032259">
    <property type="term" value="P:methylation"/>
    <property type="evidence" value="ECO:0007669"/>
    <property type="project" value="UniProtKB-KW"/>
</dbReference>
<dbReference type="SUPFAM" id="SSF53335">
    <property type="entry name" value="S-adenosyl-L-methionine-dependent methyltransferases"/>
    <property type="match status" value="1"/>
</dbReference>
<keyword evidence="2" id="KW-1185">Reference proteome</keyword>
<dbReference type="RefSeq" id="WP_079558686.1">
    <property type="nucleotide sequence ID" value="NZ_CP021904.1"/>
</dbReference>
<evidence type="ECO:0000313" key="1">
    <source>
        <dbReference type="EMBL" id="SKC23725.1"/>
    </source>
</evidence>
<dbReference type="GO" id="GO:0008168">
    <property type="term" value="F:methyltransferase activity"/>
    <property type="evidence" value="ECO:0007669"/>
    <property type="project" value="UniProtKB-KW"/>
</dbReference>
<proteinExistence type="predicted"/>
<dbReference type="AlphaFoldDB" id="A0A1T5HSQ4"/>
<dbReference type="OrthoDB" id="9816564at2"/>
<keyword evidence="1" id="KW-0808">Transferase</keyword>